<proteinExistence type="predicted"/>
<gene>
    <name evidence="2" type="ORF">A2U01_0007486</name>
</gene>
<keyword evidence="2" id="KW-0695">RNA-directed DNA polymerase</keyword>
<comment type="caution">
    <text evidence="2">The sequence shown here is derived from an EMBL/GenBank/DDBJ whole genome shotgun (WGS) entry which is preliminary data.</text>
</comment>
<dbReference type="Proteomes" id="UP000265520">
    <property type="component" value="Unassembled WGS sequence"/>
</dbReference>
<accession>A0A392MGM8</accession>
<dbReference type="InterPro" id="IPR052343">
    <property type="entry name" value="Retrotransposon-Effector_Assoc"/>
</dbReference>
<dbReference type="InterPro" id="IPR036691">
    <property type="entry name" value="Endo/exonu/phosph_ase_sf"/>
</dbReference>
<sequence length="478" mass="54634">MGEGFVGVCLEWGLLKTICIVVNVHSKCDLVSKRRHWNNLILCKRGLGDGRWCVVGDFNAVCRSEERFGVNSVGGASTPTEIIEFRRFLEDLELVDLPLVGRRFTWFQASGRAMSRIDRILISDEWAMRWGISSLWVLPRDLSDHCHLTLKYINLRIEGWMGFVLKEKLKALKKFLRDWHKLEYGGSGARIEELVVEIRDLDMRGEEEGLSTQEVVSRKEKFRDLWKLLKNKEALMFQRSRSKWLKEGDANTKFFHGSVKSRSKTNLISALRSGDVWLDSPTLIKAAVSSYFVNHVSSTPRVRPKLDGVVFPSLSEEEKVGLISPFSMEEIEDVVKNCDGNKCPRPDGFNYDFLKKFWDLLKGDFRIMFDQFHGNSCLPKSFLSYFVTLVPKVNSPSNISDFRPISLIGCLYKLIAKVLAKRLAKVIDSVVALNQSAFIKGRNLVDGVLVVNEVVELAKKTKRECLIFKVDFEKAYDS</sequence>
<dbReference type="GO" id="GO:0003964">
    <property type="term" value="F:RNA-directed DNA polymerase activity"/>
    <property type="evidence" value="ECO:0007669"/>
    <property type="project" value="UniProtKB-KW"/>
</dbReference>
<dbReference type="Gene3D" id="3.60.10.10">
    <property type="entry name" value="Endonuclease/exonuclease/phosphatase"/>
    <property type="match status" value="1"/>
</dbReference>
<dbReference type="EMBL" id="LXQA010010649">
    <property type="protein sequence ID" value="MCH86627.1"/>
    <property type="molecule type" value="Genomic_DNA"/>
</dbReference>
<keyword evidence="2" id="KW-0808">Transferase</keyword>
<feature type="non-terminal residue" evidence="2">
    <location>
        <position position="478"/>
    </location>
</feature>
<dbReference type="SUPFAM" id="SSF56219">
    <property type="entry name" value="DNase I-like"/>
    <property type="match status" value="1"/>
</dbReference>
<name>A0A392MGM8_9FABA</name>
<keyword evidence="3" id="KW-1185">Reference proteome</keyword>
<evidence type="ECO:0000259" key="1">
    <source>
        <dbReference type="PROSITE" id="PS50878"/>
    </source>
</evidence>
<protein>
    <submittedName>
        <fullName evidence="2">LINE-1 reverse transcriptase like</fullName>
    </submittedName>
</protein>
<dbReference type="InterPro" id="IPR005135">
    <property type="entry name" value="Endo/exonuclease/phosphatase"/>
</dbReference>
<organism evidence="2 3">
    <name type="scientific">Trifolium medium</name>
    <dbReference type="NCBI Taxonomy" id="97028"/>
    <lineage>
        <taxon>Eukaryota</taxon>
        <taxon>Viridiplantae</taxon>
        <taxon>Streptophyta</taxon>
        <taxon>Embryophyta</taxon>
        <taxon>Tracheophyta</taxon>
        <taxon>Spermatophyta</taxon>
        <taxon>Magnoliopsida</taxon>
        <taxon>eudicotyledons</taxon>
        <taxon>Gunneridae</taxon>
        <taxon>Pentapetalae</taxon>
        <taxon>rosids</taxon>
        <taxon>fabids</taxon>
        <taxon>Fabales</taxon>
        <taxon>Fabaceae</taxon>
        <taxon>Papilionoideae</taxon>
        <taxon>50 kb inversion clade</taxon>
        <taxon>NPAAA clade</taxon>
        <taxon>Hologalegina</taxon>
        <taxon>IRL clade</taxon>
        <taxon>Trifolieae</taxon>
        <taxon>Trifolium</taxon>
    </lineage>
</organism>
<dbReference type="PANTHER" id="PTHR46890">
    <property type="entry name" value="NON-LTR RETROLELEMENT REVERSE TRANSCRIPTASE-LIKE PROTEIN-RELATED"/>
    <property type="match status" value="1"/>
</dbReference>
<evidence type="ECO:0000313" key="2">
    <source>
        <dbReference type="EMBL" id="MCH86627.1"/>
    </source>
</evidence>
<dbReference type="AlphaFoldDB" id="A0A392MGM8"/>
<dbReference type="InterPro" id="IPR000477">
    <property type="entry name" value="RT_dom"/>
</dbReference>
<keyword evidence="2" id="KW-0548">Nucleotidyltransferase</keyword>
<feature type="domain" description="Reverse transcriptase" evidence="1">
    <location>
        <begin position="371"/>
        <end position="478"/>
    </location>
</feature>
<dbReference type="PANTHER" id="PTHR46890:SF48">
    <property type="entry name" value="RNA-DIRECTED DNA POLYMERASE"/>
    <property type="match status" value="1"/>
</dbReference>
<reference evidence="2 3" key="1">
    <citation type="journal article" date="2018" name="Front. Plant Sci.">
        <title>Red Clover (Trifolium pratense) and Zigzag Clover (T. medium) - A Picture of Genomic Similarities and Differences.</title>
        <authorList>
            <person name="Dluhosova J."/>
            <person name="Istvanek J."/>
            <person name="Nedelnik J."/>
            <person name="Repkova J."/>
        </authorList>
    </citation>
    <scope>NUCLEOTIDE SEQUENCE [LARGE SCALE GENOMIC DNA]</scope>
    <source>
        <strain evidence="3">cv. 10/8</strain>
        <tissue evidence="2">Leaf</tissue>
    </source>
</reference>
<dbReference type="Pfam" id="PF03372">
    <property type="entry name" value="Exo_endo_phos"/>
    <property type="match status" value="1"/>
</dbReference>
<evidence type="ECO:0000313" key="3">
    <source>
        <dbReference type="Proteomes" id="UP000265520"/>
    </source>
</evidence>
<dbReference type="PROSITE" id="PS50878">
    <property type="entry name" value="RT_POL"/>
    <property type="match status" value="1"/>
</dbReference>
<dbReference type="Pfam" id="PF00078">
    <property type="entry name" value="RVT_1"/>
    <property type="match status" value="1"/>
</dbReference>